<dbReference type="EMBL" id="CP064786">
    <property type="protein sequence ID" value="QSG03122.1"/>
    <property type="molecule type" value="Genomic_DNA"/>
</dbReference>
<protein>
    <submittedName>
        <fullName evidence="11">Plastocyanin</fullName>
    </submittedName>
</protein>
<sequence length="209" mass="22348">MGTTAAADGHDAYSAVSSLQEEDDEENGEEENGEEENGEEENGEENGAADNGDDDGATETVIVGPDGENVFEPDDLTIEPGTTVEFIWESDTHNLALESGPDGGWEGYDPIEDTGFEYEHTFEVEGTYEYVCDPHVAAGMDAVITVTEDAGDAAAEGPTEVDPHAIGVPVQKHFIGAATFAAIFVTFVFTFYVLKYGESANTSYPNKKE</sequence>
<dbReference type="Pfam" id="PF00127">
    <property type="entry name" value="Copper-bind"/>
    <property type="match status" value="1"/>
</dbReference>
<gene>
    <name evidence="11" type="primary">petE6</name>
    <name evidence="11" type="ORF">AArcS_1915</name>
</gene>
<dbReference type="PROSITE" id="PS00196">
    <property type="entry name" value="COPPER_BLUE"/>
    <property type="match status" value="1"/>
</dbReference>
<evidence type="ECO:0000256" key="6">
    <source>
        <dbReference type="ARBA" id="ARBA00023136"/>
    </source>
</evidence>
<keyword evidence="9" id="KW-0812">Transmembrane</keyword>
<organism evidence="11 12">
    <name type="scientific">Natranaeroarchaeum sulfidigenes</name>
    <dbReference type="NCBI Taxonomy" id="2784880"/>
    <lineage>
        <taxon>Archaea</taxon>
        <taxon>Methanobacteriati</taxon>
        <taxon>Methanobacteriota</taxon>
        <taxon>Stenosarchaea group</taxon>
        <taxon>Halobacteria</taxon>
        <taxon>Halobacteriales</taxon>
        <taxon>Natronoarchaeaceae</taxon>
        <taxon>Natranaeroarchaeum</taxon>
    </lineage>
</organism>
<keyword evidence="9" id="KW-1133">Transmembrane helix</keyword>
<dbReference type="GO" id="GO:0009055">
    <property type="term" value="F:electron transfer activity"/>
    <property type="evidence" value="ECO:0007669"/>
    <property type="project" value="InterPro"/>
</dbReference>
<feature type="binding site" evidence="7">
    <location>
        <position position="140"/>
    </location>
    <ligand>
        <name>Cu cation</name>
        <dbReference type="ChEBI" id="CHEBI:23378"/>
    </ligand>
</feature>
<dbReference type="PRINTS" id="PR00157">
    <property type="entry name" value="PLASTOCYANIN"/>
</dbReference>
<keyword evidence="3 7" id="KW-0479">Metal-binding</keyword>
<dbReference type="InterPro" id="IPR002387">
    <property type="entry name" value="Plastocyanin"/>
</dbReference>
<evidence type="ECO:0000256" key="1">
    <source>
        <dbReference type="ARBA" id="ARBA00004370"/>
    </source>
</evidence>
<evidence type="ECO:0000313" key="11">
    <source>
        <dbReference type="EMBL" id="QSG03122.1"/>
    </source>
</evidence>
<evidence type="ECO:0000256" key="2">
    <source>
        <dbReference type="ARBA" id="ARBA00022448"/>
    </source>
</evidence>
<dbReference type="InterPro" id="IPR028871">
    <property type="entry name" value="BlueCu_1_BS"/>
</dbReference>
<evidence type="ECO:0000256" key="8">
    <source>
        <dbReference type="SAM" id="MobiDB-lite"/>
    </source>
</evidence>
<evidence type="ECO:0000256" key="5">
    <source>
        <dbReference type="ARBA" id="ARBA00023008"/>
    </source>
</evidence>
<feature type="binding site" evidence="7">
    <location>
        <position position="93"/>
    </location>
    <ligand>
        <name>Cu cation</name>
        <dbReference type="ChEBI" id="CHEBI:23378"/>
    </ligand>
</feature>
<dbReference type="Gene3D" id="2.60.40.420">
    <property type="entry name" value="Cupredoxins - blue copper proteins"/>
    <property type="match status" value="1"/>
</dbReference>
<dbReference type="Proteomes" id="UP000663586">
    <property type="component" value="Chromosome"/>
</dbReference>
<keyword evidence="4" id="KW-0249">Electron transport</keyword>
<feature type="compositionally biased region" description="Acidic residues" evidence="8">
    <location>
        <begin position="20"/>
        <end position="44"/>
    </location>
</feature>
<feature type="domain" description="Blue (type 1) copper" evidence="10">
    <location>
        <begin position="64"/>
        <end position="146"/>
    </location>
</feature>
<evidence type="ECO:0000259" key="10">
    <source>
        <dbReference type="Pfam" id="PF00127"/>
    </source>
</evidence>
<comment type="subcellular location">
    <subcellularLocation>
        <location evidence="1">Membrane</location>
    </subcellularLocation>
</comment>
<name>A0A897MRS3_9EURY</name>
<dbReference type="InterPro" id="IPR008972">
    <property type="entry name" value="Cupredoxin"/>
</dbReference>
<evidence type="ECO:0000256" key="3">
    <source>
        <dbReference type="ARBA" id="ARBA00022723"/>
    </source>
</evidence>
<keyword evidence="5 7" id="KW-0186">Copper</keyword>
<evidence type="ECO:0000256" key="4">
    <source>
        <dbReference type="ARBA" id="ARBA00022982"/>
    </source>
</evidence>
<feature type="transmembrane region" description="Helical" evidence="9">
    <location>
        <begin position="174"/>
        <end position="194"/>
    </location>
</feature>
<dbReference type="KEGG" id="hara:AArcS_1915"/>
<evidence type="ECO:0000256" key="9">
    <source>
        <dbReference type="SAM" id="Phobius"/>
    </source>
</evidence>
<dbReference type="GO" id="GO:0005507">
    <property type="term" value="F:copper ion binding"/>
    <property type="evidence" value="ECO:0007669"/>
    <property type="project" value="InterPro"/>
</dbReference>
<comment type="cofactor">
    <cofactor evidence="7">
        <name>Cu(2+)</name>
        <dbReference type="ChEBI" id="CHEBI:29036"/>
    </cofactor>
    <text evidence="7">The crystal structure with reduced Cu(1+) has also been determined.</text>
</comment>
<evidence type="ECO:0000313" key="12">
    <source>
        <dbReference type="Proteomes" id="UP000663586"/>
    </source>
</evidence>
<accession>A0A897MRS3</accession>
<dbReference type="PANTHER" id="PTHR34192">
    <property type="entry name" value="PLASTOCYANIN MAJOR ISOFORM, CHLOROPLASTIC-RELATED"/>
    <property type="match status" value="1"/>
</dbReference>
<keyword evidence="6 9" id="KW-0472">Membrane</keyword>
<feature type="binding site" evidence="7">
    <location>
        <position position="132"/>
    </location>
    <ligand>
        <name>Cu cation</name>
        <dbReference type="ChEBI" id="CHEBI:23378"/>
    </ligand>
</feature>
<dbReference type="InterPro" id="IPR000923">
    <property type="entry name" value="BlueCu_1"/>
</dbReference>
<dbReference type="SUPFAM" id="SSF49503">
    <property type="entry name" value="Cupredoxins"/>
    <property type="match status" value="1"/>
</dbReference>
<dbReference type="AlphaFoldDB" id="A0A897MRS3"/>
<feature type="binding site" evidence="7">
    <location>
        <position position="135"/>
    </location>
    <ligand>
        <name>Cu cation</name>
        <dbReference type="ChEBI" id="CHEBI:23378"/>
    </ligand>
</feature>
<dbReference type="GO" id="GO:0016020">
    <property type="term" value="C:membrane"/>
    <property type="evidence" value="ECO:0007669"/>
    <property type="project" value="UniProtKB-SubCell"/>
</dbReference>
<evidence type="ECO:0000256" key="7">
    <source>
        <dbReference type="PIRSR" id="PIRSR602387-1"/>
    </source>
</evidence>
<keyword evidence="12" id="KW-1185">Reference proteome</keyword>
<proteinExistence type="predicted"/>
<dbReference type="PANTHER" id="PTHR34192:SF10">
    <property type="entry name" value="PLASTOCYANIN MAJOR ISOFORM, CHLOROPLASTIC-RELATED"/>
    <property type="match status" value="1"/>
</dbReference>
<keyword evidence="2" id="KW-0813">Transport</keyword>
<reference evidence="11" key="1">
    <citation type="submission" date="2020-11" db="EMBL/GenBank/DDBJ databases">
        <title>Carbohydrate-dependent, anaerobic sulfur respiration: A novel catabolism in halophilic archaea.</title>
        <authorList>
            <person name="Sorokin D.Y."/>
            <person name="Messina E."/>
            <person name="Smedile F."/>
            <person name="La Cono V."/>
            <person name="Hallsworth J.E."/>
            <person name="Yakimov M.M."/>
        </authorList>
    </citation>
    <scope>NUCLEOTIDE SEQUENCE</scope>
    <source>
        <strain evidence="11">AArc-S</strain>
    </source>
</reference>
<feature type="region of interest" description="Disordered" evidence="8">
    <location>
        <begin position="1"/>
        <end position="75"/>
    </location>
</feature>